<keyword evidence="1" id="KW-0732">Signal</keyword>
<dbReference type="PANTHER" id="PTHR35936:SF6">
    <property type="entry name" value="AMINO ACID ABC TRANSPORTER SUBSTRATE-BINDING PAAT FAMILY PROTEIN"/>
    <property type="match status" value="1"/>
</dbReference>
<accession>A0A939EH51</accession>
<dbReference type="EMBL" id="JAEKJZ010000004">
    <property type="protein sequence ID" value="MBN9672367.1"/>
    <property type="molecule type" value="Genomic_DNA"/>
</dbReference>
<dbReference type="AlphaFoldDB" id="A0A939EH51"/>
<dbReference type="InterPro" id="IPR001638">
    <property type="entry name" value="Solute-binding_3/MltF_N"/>
</dbReference>
<evidence type="ECO:0000313" key="4">
    <source>
        <dbReference type="Proteomes" id="UP000664096"/>
    </source>
</evidence>
<name>A0A939EH51_9HYPH</name>
<evidence type="ECO:0000313" key="3">
    <source>
        <dbReference type="EMBL" id="MBN9672367.1"/>
    </source>
</evidence>
<evidence type="ECO:0000259" key="2">
    <source>
        <dbReference type="SMART" id="SM00062"/>
    </source>
</evidence>
<dbReference type="Gene3D" id="3.40.190.10">
    <property type="entry name" value="Periplasmic binding protein-like II"/>
    <property type="match status" value="2"/>
</dbReference>
<protein>
    <submittedName>
        <fullName evidence="3">Transporter substrate-binding domain-containing protein</fullName>
    </submittedName>
</protein>
<dbReference type="PANTHER" id="PTHR35936">
    <property type="entry name" value="MEMBRANE-BOUND LYTIC MUREIN TRANSGLYCOSYLASE F"/>
    <property type="match status" value="1"/>
</dbReference>
<dbReference type="RefSeq" id="WP_207142215.1">
    <property type="nucleotide sequence ID" value="NZ_JAEKJZ010000004.1"/>
</dbReference>
<organism evidence="3 4">
    <name type="scientific">Roseibium aggregatum</name>
    <dbReference type="NCBI Taxonomy" id="187304"/>
    <lineage>
        <taxon>Bacteria</taxon>
        <taxon>Pseudomonadati</taxon>
        <taxon>Pseudomonadota</taxon>
        <taxon>Alphaproteobacteria</taxon>
        <taxon>Hyphomicrobiales</taxon>
        <taxon>Stappiaceae</taxon>
        <taxon>Roseibium</taxon>
    </lineage>
</organism>
<evidence type="ECO:0000256" key="1">
    <source>
        <dbReference type="ARBA" id="ARBA00022729"/>
    </source>
</evidence>
<dbReference type="SMART" id="SM00062">
    <property type="entry name" value="PBPb"/>
    <property type="match status" value="1"/>
</dbReference>
<comment type="caution">
    <text evidence="3">The sequence shown here is derived from an EMBL/GenBank/DDBJ whole genome shotgun (WGS) entry which is preliminary data.</text>
</comment>
<proteinExistence type="predicted"/>
<feature type="domain" description="Solute-binding protein family 3/N-terminal" evidence="2">
    <location>
        <begin position="26"/>
        <end position="249"/>
    </location>
</feature>
<reference evidence="3" key="1">
    <citation type="submission" date="2020-12" db="EMBL/GenBank/DDBJ databases">
        <title>Oil enriched cultivation method for isolating marine PHA-producing bacteria.</title>
        <authorList>
            <person name="Zheng W."/>
            <person name="Yu S."/>
            <person name="Huang Y."/>
        </authorList>
    </citation>
    <scope>NUCLEOTIDE SEQUENCE</scope>
    <source>
        <strain evidence="3">SY-2-12</strain>
    </source>
</reference>
<gene>
    <name evidence="3" type="ORF">JF539_18580</name>
</gene>
<dbReference type="SUPFAM" id="SSF53850">
    <property type="entry name" value="Periplasmic binding protein-like II"/>
    <property type="match status" value="1"/>
</dbReference>
<dbReference type="Pfam" id="PF00497">
    <property type="entry name" value="SBP_bac_3"/>
    <property type="match status" value="1"/>
</dbReference>
<dbReference type="Proteomes" id="UP000664096">
    <property type="component" value="Unassembled WGS sequence"/>
</dbReference>
<sequence length="249" mass="28370">MRTPGLIFYLIVFISFLTPVSAHHDGLIVSFGSHYGEPYAFVENGRLVGGIVKDIMDEVANEIDVEISYENIPRARMDNHLLTGKSHVLVLSSPRWYTNPEQFLWSETLFRESGRYVVSVQNSFSVADYDDLTGKRIGTIRGYRYPGELDERFSEGTVIRDDVDSLASNFKRLKLGRIDALLDADTLILHYLAKHQAQGDFIVAEKIESTHDVKAMISRKSPVPFDDLARAFRKLKDSGRIDEILEHYR</sequence>